<dbReference type="AlphaFoldDB" id="A0A5B2W2M5"/>
<keyword evidence="2" id="KW-1185">Reference proteome</keyword>
<proteinExistence type="predicted"/>
<reference evidence="1 2" key="2">
    <citation type="submission" date="2019-09" db="EMBL/GenBank/DDBJ databases">
        <authorList>
            <person name="Jin C."/>
        </authorList>
    </citation>
    <scope>NUCLEOTIDE SEQUENCE [LARGE SCALE GENOMIC DNA]</scope>
    <source>
        <strain evidence="1 2">BN140078</strain>
    </source>
</reference>
<protein>
    <submittedName>
        <fullName evidence="1">DUF2158 domain-containing protein</fullName>
    </submittedName>
</protein>
<sequence length="87" mass="9958">MKAKFKVGDVVKVKSGSPHMTISGLSTRFKSLQEEGARMKRFDGIYFCTWFQDNRAFHDKFQETVLELVGQEQYGARGEAQKSLTHI</sequence>
<organism evidence="1 2">
    <name type="scientific">Chitinophaga agrisoli</name>
    <dbReference type="NCBI Taxonomy" id="2607653"/>
    <lineage>
        <taxon>Bacteria</taxon>
        <taxon>Pseudomonadati</taxon>
        <taxon>Bacteroidota</taxon>
        <taxon>Chitinophagia</taxon>
        <taxon>Chitinophagales</taxon>
        <taxon>Chitinophagaceae</taxon>
        <taxon>Chitinophaga</taxon>
    </lineage>
</organism>
<name>A0A5B2W2M5_9BACT</name>
<accession>A0A5B2W2M5</accession>
<evidence type="ECO:0000313" key="2">
    <source>
        <dbReference type="Proteomes" id="UP000324611"/>
    </source>
</evidence>
<gene>
    <name evidence="1" type="ORF">F0L74_03290</name>
</gene>
<dbReference type="RefSeq" id="WP_149836396.1">
    <property type="nucleotide sequence ID" value="NZ_VUOC01000001.1"/>
</dbReference>
<dbReference type="Pfam" id="PF09926">
    <property type="entry name" value="DUF2158"/>
    <property type="match status" value="1"/>
</dbReference>
<dbReference type="Proteomes" id="UP000324611">
    <property type="component" value="Unassembled WGS sequence"/>
</dbReference>
<dbReference type="EMBL" id="VUOC01000001">
    <property type="protein sequence ID" value="KAA2245000.1"/>
    <property type="molecule type" value="Genomic_DNA"/>
</dbReference>
<evidence type="ECO:0000313" key="1">
    <source>
        <dbReference type="EMBL" id="KAA2245000.1"/>
    </source>
</evidence>
<reference evidence="1 2" key="1">
    <citation type="submission" date="2019-09" db="EMBL/GenBank/DDBJ databases">
        <title>Chitinophaga ginsengihumi sp. nov., isolated from soil of ginseng rhizosphere.</title>
        <authorList>
            <person name="Lee J."/>
        </authorList>
    </citation>
    <scope>NUCLEOTIDE SEQUENCE [LARGE SCALE GENOMIC DNA]</scope>
    <source>
        <strain evidence="1 2">BN140078</strain>
    </source>
</reference>
<comment type="caution">
    <text evidence="1">The sequence shown here is derived from an EMBL/GenBank/DDBJ whole genome shotgun (WGS) entry which is preliminary data.</text>
</comment>
<dbReference type="InterPro" id="IPR019226">
    <property type="entry name" value="DUF2158"/>
</dbReference>